<reference evidence="11 12" key="1">
    <citation type="submission" date="2018-04" db="EMBL/GenBank/DDBJ databases">
        <authorList>
            <person name="Zhang X."/>
            <person name="Yuan J."/>
            <person name="Li F."/>
            <person name="Xiang J."/>
        </authorList>
    </citation>
    <scope>NUCLEOTIDE SEQUENCE [LARGE SCALE GENOMIC DNA]</scope>
    <source>
        <tissue evidence="11">Muscle</tissue>
    </source>
</reference>
<protein>
    <submittedName>
        <fullName evidence="11">Orthodenticle-related homeobox 5</fullName>
    </submittedName>
</protein>
<proteinExistence type="predicted"/>
<dbReference type="FunFam" id="1.10.10.60:FF:000068">
    <property type="entry name" value="Orthodenticle homeobox 1"/>
    <property type="match status" value="1"/>
</dbReference>
<evidence type="ECO:0000313" key="12">
    <source>
        <dbReference type="Proteomes" id="UP000283509"/>
    </source>
</evidence>
<name>A0A423STY7_PENVA</name>
<feature type="DNA-binding region" description="Homeobox" evidence="7">
    <location>
        <begin position="12"/>
        <end position="71"/>
    </location>
</feature>
<keyword evidence="5 7" id="KW-0371">Homeobox</keyword>
<dbReference type="PROSITE" id="PS00027">
    <property type="entry name" value="HOMEOBOX_1"/>
    <property type="match status" value="1"/>
</dbReference>
<keyword evidence="4 7" id="KW-0238">DNA-binding</keyword>
<dbReference type="PANTHER" id="PTHR45793:SF5">
    <property type="entry name" value="HOMEOTIC PROTEIN OCELLILESS"/>
    <property type="match status" value="1"/>
</dbReference>
<feature type="region of interest" description="Disordered" evidence="9">
    <location>
        <begin position="67"/>
        <end position="149"/>
    </location>
</feature>
<evidence type="ECO:0000256" key="7">
    <source>
        <dbReference type="PROSITE-ProRule" id="PRU00108"/>
    </source>
</evidence>
<evidence type="ECO:0000256" key="4">
    <source>
        <dbReference type="ARBA" id="ARBA00023125"/>
    </source>
</evidence>
<accession>A0A423STY7</accession>
<dbReference type="GO" id="GO:0045944">
    <property type="term" value="P:positive regulation of transcription by RNA polymerase II"/>
    <property type="evidence" value="ECO:0007669"/>
    <property type="project" value="UniProtKB-ARBA"/>
</dbReference>
<evidence type="ECO:0000256" key="5">
    <source>
        <dbReference type="ARBA" id="ARBA00023155"/>
    </source>
</evidence>
<gene>
    <name evidence="11" type="ORF">C7M84_014244</name>
</gene>
<feature type="compositionally biased region" description="Pro residues" evidence="9">
    <location>
        <begin position="128"/>
        <end position="143"/>
    </location>
</feature>
<keyword evidence="6 7" id="KW-0539">Nucleus</keyword>
<dbReference type="SUPFAM" id="SSF46689">
    <property type="entry name" value="Homeodomain-like"/>
    <property type="match status" value="1"/>
</dbReference>
<feature type="region of interest" description="Disordered" evidence="9">
    <location>
        <begin position="229"/>
        <end position="293"/>
    </location>
</feature>
<dbReference type="GO" id="GO:0005634">
    <property type="term" value="C:nucleus"/>
    <property type="evidence" value="ECO:0007669"/>
    <property type="project" value="UniProtKB-SubCell"/>
</dbReference>
<keyword evidence="3" id="KW-0524">Neurogenesis</keyword>
<keyword evidence="2" id="KW-0217">Developmental protein</keyword>
<feature type="compositionally biased region" description="Low complexity" evidence="9">
    <location>
        <begin position="95"/>
        <end position="105"/>
    </location>
</feature>
<feature type="domain" description="Homeobox" evidence="10">
    <location>
        <begin position="10"/>
        <end position="70"/>
    </location>
</feature>
<dbReference type="CDD" id="cd00086">
    <property type="entry name" value="homeodomain"/>
    <property type="match status" value="1"/>
</dbReference>
<evidence type="ECO:0000256" key="9">
    <source>
        <dbReference type="SAM" id="MobiDB-lite"/>
    </source>
</evidence>
<dbReference type="STRING" id="6689.A0A423STY7"/>
<evidence type="ECO:0000256" key="2">
    <source>
        <dbReference type="ARBA" id="ARBA00022473"/>
    </source>
</evidence>
<sequence>MVSPRLHQPEEAAAGETTFTKAQLDVLESLFAKTRYPDIFMREEVALKINLPESRVQVWFKNRRAKCRQQQKQQAAGGEKTPRSKKATKSPPPSSTHTSQPSGQTTTGGLGAGASPPPSAGGHRDASPPSPPPSVSSAPPLPLTPSSSTTYNPIWSPAAIPPSGSASIPPMGDLMSPACLDRSGYGGVSQQAAAAAACYQSYAAPSYYSNMDYLTPMSHSQINVPVSSMASLNPMGGGGQQMGSHSSGSGLGSSSLVSTSLGTSSLGSAGSLGSSQSLSPRTPPTVNSLTPLPPDCLEYTDKNTAAWKSYQSFQVL</sequence>
<feature type="compositionally biased region" description="Low complexity" evidence="9">
    <location>
        <begin position="242"/>
        <end position="279"/>
    </location>
</feature>
<comment type="caution">
    <text evidence="11">The sequence shown here is derived from an EMBL/GenBank/DDBJ whole genome shotgun (WGS) entry which is preliminary data.</text>
</comment>
<evidence type="ECO:0000256" key="8">
    <source>
        <dbReference type="RuleBase" id="RU000682"/>
    </source>
</evidence>
<dbReference type="OrthoDB" id="6159439at2759"/>
<dbReference type="EMBL" id="QCYY01002784">
    <property type="protein sequence ID" value="ROT67660.1"/>
    <property type="molecule type" value="Genomic_DNA"/>
</dbReference>
<reference evidence="11 12" key="2">
    <citation type="submission" date="2019-01" db="EMBL/GenBank/DDBJ databases">
        <title>The decoding of complex shrimp genome reveals the adaptation for benthos swimmer, frequently molting mechanism and breeding impact on genome.</title>
        <authorList>
            <person name="Sun Y."/>
            <person name="Gao Y."/>
            <person name="Yu Y."/>
        </authorList>
    </citation>
    <scope>NUCLEOTIDE SEQUENCE [LARGE SCALE GENOMIC DNA]</scope>
    <source>
        <tissue evidence="11">Muscle</tissue>
    </source>
</reference>
<dbReference type="GO" id="GO:0000978">
    <property type="term" value="F:RNA polymerase II cis-regulatory region sequence-specific DNA binding"/>
    <property type="evidence" value="ECO:0007669"/>
    <property type="project" value="TreeGrafter"/>
</dbReference>
<dbReference type="InterPro" id="IPR017970">
    <property type="entry name" value="Homeobox_CS"/>
</dbReference>
<evidence type="ECO:0000259" key="10">
    <source>
        <dbReference type="PROSITE" id="PS50071"/>
    </source>
</evidence>
<organism evidence="11 12">
    <name type="scientific">Penaeus vannamei</name>
    <name type="common">Whiteleg shrimp</name>
    <name type="synonym">Litopenaeus vannamei</name>
    <dbReference type="NCBI Taxonomy" id="6689"/>
    <lineage>
        <taxon>Eukaryota</taxon>
        <taxon>Metazoa</taxon>
        <taxon>Ecdysozoa</taxon>
        <taxon>Arthropoda</taxon>
        <taxon>Crustacea</taxon>
        <taxon>Multicrustacea</taxon>
        <taxon>Malacostraca</taxon>
        <taxon>Eumalacostraca</taxon>
        <taxon>Eucarida</taxon>
        <taxon>Decapoda</taxon>
        <taxon>Dendrobranchiata</taxon>
        <taxon>Penaeoidea</taxon>
        <taxon>Penaeidae</taxon>
        <taxon>Penaeus</taxon>
    </lineage>
</organism>
<keyword evidence="12" id="KW-1185">Reference proteome</keyword>
<comment type="subcellular location">
    <subcellularLocation>
        <location evidence="1 7 8">Nucleus</location>
    </subcellularLocation>
</comment>
<dbReference type="PROSITE" id="PS50071">
    <property type="entry name" value="HOMEOBOX_2"/>
    <property type="match status" value="1"/>
</dbReference>
<dbReference type="InterPro" id="IPR001356">
    <property type="entry name" value="HD"/>
</dbReference>
<dbReference type="Proteomes" id="UP000283509">
    <property type="component" value="Unassembled WGS sequence"/>
</dbReference>
<dbReference type="Gene3D" id="1.10.10.60">
    <property type="entry name" value="Homeodomain-like"/>
    <property type="match status" value="1"/>
</dbReference>
<evidence type="ECO:0000256" key="1">
    <source>
        <dbReference type="ARBA" id="ARBA00004123"/>
    </source>
</evidence>
<evidence type="ECO:0000256" key="6">
    <source>
        <dbReference type="ARBA" id="ARBA00023242"/>
    </source>
</evidence>
<evidence type="ECO:0000313" key="11">
    <source>
        <dbReference type="EMBL" id="ROT67660.1"/>
    </source>
</evidence>
<evidence type="ECO:0000256" key="3">
    <source>
        <dbReference type="ARBA" id="ARBA00022902"/>
    </source>
</evidence>
<dbReference type="AlphaFoldDB" id="A0A423STY7"/>
<dbReference type="PANTHER" id="PTHR45793">
    <property type="entry name" value="HOMEOBOX PROTEIN"/>
    <property type="match status" value="1"/>
</dbReference>
<dbReference type="InterPro" id="IPR009057">
    <property type="entry name" value="Homeodomain-like_sf"/>
</dbReference>
<dbReference type="SMART" id="SM00389">
    <property type="entry name" value="HOX"/>
    <property type="match status" value="1"/>
</dbReference>
<dbReference type="GO" id="GO:0007399">
    <property type="term" value="P:nervous system development"/>
    <property type="evidence" value="ECO:0007669"/>
    <property type="project" value="UniProtKB-KW"/>
</dbReference>
<dbReference type="GO" id="GO:0000981">
    <property type="term" value="F:DNA-binding transcription factor activity, RNA polymerase II-specific"/>
    <property type="evidence" value="ECO:0007669"/>
    <property type="project" value="InterPro"/>
</dbReference>
<dbReference type="Pfam" id="PF00046">
    <property type="entry name" value="Homeodomain"/>
    <property type="match status" value="1"/>
</dbReference>